<evidence type="ECO:0000259" key="1">
    <source>
        <dbReference type="Pfam" id="PF08241"/>
    </source>
</evidence>
<dbReference type="Gene3D" id="3.40.50.150">
    <property type="entry name" value="Vaccinia Virus protein VP39"/>
    <property type="match status" value="1"/>
</dbReference>
<proteinExistence type="predicted"/>
<dbReference type="Proteomes" id="UP000478417">
    <property type="component" value="Unassembled WGS sequence"/>
</dbReference>
<keyword evidence="3" id="KW-1185">Reference proteome</keyword>
<dbReference type="PANTHER" id="PTHR45445:SF2">
    <property type="entry name" value="METHYLTRANSFERASE TYPE 11 DOMAIN-CONTAINING PROTEIN"/>
    <property type="match status" value="1"/>
</dbReference>
<evidence type="ECO:0000313" key="2">
    <source>
        <dbReference type="EMBL" id="NDV62463.1"/>
    </source>
</evidence>
<dbReference type="AlphaFoldDB" id="A0A6B2M167"/>
<evidence type="ECO:0000313" key="3">
    <source>
        <dbReference type="Proteomes" id="UP000478417"/>
    </source>
</evidence>
<organism evidence="2 3">
    <name type="scientific">Oceanipulchritudo coccoides</name>
    <dbReference type="NCBI Taxonomy" id="2706888"/>
    <lineage>
        <taxon>Bacteria</taxon>
        <taxon>Pseudomonadati</taxon>
        <taxon>Verrucomicrobiota</taxon>
        <taxon>Opitutia</taxon>
        <taxon>Puniceicoccales</taxon>
        <taxon>Oceanipulchritudinaceae</taxon>
        <taxon>Oceanipulchritudo</taxon>
    </lineage>
</organism>
<keyword evidence="2" id="KW-0808">Transferase</keyword>
<dbReference type="PANTHER" id="PTHR45445">
    <property type="match status" value="1"/>
</dbReference>
<keyword evidence="2" id="KW-0489">Methyltransferase</keyword>
<dbReference type="CDD" id="cd02440">
    <property type="entry name" value="AdoMet_MTases"/>
    <property type="match status" value="1"/>
</dbReference>
<reference evidence="2 3" key="1">
    <citation type="submission" date="2020-02" db="EMBL/GenBank/DDBJ databases">
        <title>Albibacoteraceae fam. nov., the first described family within the subdivision 4 Verrucomicrobia.</title>
        <authorList>
            <person name="Xi F."/>
        </authorList>
    </citation>
    <scope>NUCLEOTIDE SEQUENCE [LARGE SCALE GENOMIC DNA]</scope>
    <source>
        <strain evidence="2 3">CK1056</strain>
    </source>
</reference>
<accession>A0A6B2M167</accession>
<protein>
    <submittedName>
        <fullName evidence="2">Putative 4-mercaptohistidine N1-methyltransferase</fullName>
    </submittedName>
</protein>
<dbReference type="InterPro" id="IPR013216">
    <property type="entry name" value="Methyltransf_11"/>
</dbReference>
<feature type="domain" description="Methyltransferase type 11" evidence="1">
    <location>
        <begin position="60"/>
        <end position="179"/>
    </location>
</feature>
<dbReference type="EMBL" id="JAAGNX010000002">
    <property type="protein sequence ID" value="NDV62463.1"/>
    <property type="molecule type" value="Genomic_DNA"/>
</dbReference>
<sequence>MDSSSYETDELLHQYLLFHYGESNDQLPLAFGPTDALAFPVRCVQEGLDQARLVKRVRALDIGCAVGRASFELARFFDEVIGIDYSEAFASAARNIYENGHLPFLLKETGTITHRLVATRPEGVSGKLHFEQGDAQDLRADLGSFDCVLAANLLCRLARPQDFLARLPHLLNPGGQLIITTPNTWLETFTAREFWIGATPETGEPLEALKPLLGDAFEFDATWDMPFLIREHRRKYQWSVAQASRWIRKS</sequence>
<dbReference type="InterPro" id="IPR029063">
    <property type="entry name" value="SAM-dependent_MTases_sf"/>
</dbReference>
<name>A0A6B2M167_9BACT</name>
<dbReference type="NCBIfam" id="TIGR04345">
    <property type="entry name" value="ovoA_Cterm"/>
    <property type="match status" value="1"/>
</dbReference>
<dbReference type="SUPFAM" id="SSF53335">
    <property type="entry name" value="S-adenosyl-L-methionine-dependent methyltransferases"/>
    <property type="match status" value="1"/>
</dbReference>
<dbReference type="RefSeq" id="WP_163964376.1">
    <property type="nucleotide sequence ID" value="NZ_JAAGNX010000002.1"/>
</dbReference>
<comment type="caution">
    <text evidence="2">The sequence shown here is derived from an EMBL/GenBank/DDBJ whole genome shotgun (WGS) entry which is preliminary data.</text>
</comment>
<dbReference type="InterPro" id="IPR027625">
    <property type="entry name" value="OvoA_Cterm"/>
</dbReference>
<dbReference type="GO" id="GO:0032259">
    <property type="term" value="P:methylation"/>
    <property type="evidence" value="ECO:0007669"/>
    <property type="project" value="UniProtKB-KW"/>
</dbReference>
<dbReference type="GO" id="GO:0008757">
    <property type="term" value="F:S-adenosylmethionine-dependent methyltransferase activity"/>
    <property type="evidence" value="ECO:0007669"/>
    <property type="project" value="InterPro"/>
</dbReference>
<gene>
    <name evidence="2" type="ORF">G0Q06_08380</name>
</gene>
<dbReference type="Pfam" id="PF08241">
    <property type="entry name" value="Methyltransf_11"/>
    <property type="match status" value="1"/>
</dbReference>